<protein>
    <submittedName>
        <fullName evidence="1">Uncharacterized protein</fullName>
    </submittedName>
</protein>
<dbReference type="OrthoDB" id="7995614at2"/>
<evidence type="ECO:0000313" key="1">
    <source>
        <dbReference type="EMBL" id="SMF90865.1"/>
    </source>
</evidence>
<evidence type="ECO:0000313" key="2">
    <source>
        <dbReference type="Proteomes" id="UP000192936"/>
    </source>
</evidence>
<sequence>MNQEVSQIGGGYPPKGTEHERLTAELIKLTRAVSANRERFEASGRGSIHDDPTEMRLKGEIQAIGERLDGIGGWGAMITACDEVEDTVGFMGGVVLNYAWDGIGRWAA</sequence>
<reference evidence="1 2" key="1">
    <citation type="submission" date="2017-04" db="EMBL/GenBank/DDBJ databases">
        <authorList>
            <person name="Afonso C.L."/>
            <person name="Miller P.J."/>
            <person name="Scott M.A."/>
            <person name="Spackman E."/>
            <person name="Goraichik I."/>
            <person name="Dimitrov K.M."/>
            <person name="Suarez D.L."/>
            <person name="Swayne D.E."/>
        </authorList>
    </citation>
    <scope>NUCLEOTIDE SEQUENCE [LARGE SCALE GENOMIC DNA]</scope>
    <source>
        <strain evidence="1 2">A2P</strain>
    </source>
</reference>
<dbReference type="Proteomes" id="UP000192936">
    <property type="component" value="Unassembled WGS sequence"/>
</dbReference>
<dbReference type="RefSeq" id="WP_085091854.1">
    <property type="nucleotide sequence ID" value="NZ_FXAK01000010.1"/>
</dbReference>
<dbReference type="EMBL" id="FXAK01000010">
    <property type="protein sequence ID" value="SMF90865.1"/>
    <property type="molecule type" value="Genomic_DNA"/>
</dbReference>
<dbReference type="AlphaFoldDB" id="A0A1X7HRN9"/>
<organism evidence="1 2">
    <name type="scientific">Azospirillum oryzae</name>
    <dbReference type="NCBI Taxonomy" id="286727"/>
    <lineage>
        <taxon>Bacteria</taxon>
        <taxon>Pseudomonadati</taxon>
        <taxon>Pseudomonadota</taxon>
        <taxon>Alphaproteobacteria</taxon>
        <taxon>Rhodospirillales</taxon>
        <taxon>Azospirillaceae</taxon>
        <taxon>Azospirillum</taxon>
    </lineage>
</organism>
<accession>A0A1X7HRN9</accession>
<gene>
    <name evidence="1" type="ORF">SAMN02982917_0021</name>
</gene>
<dbReference type="STRING" id="286727.SAMN02982917_0021"/>
<name>A0A1X7HRN9_9PROT</name>
<proteinExistence type="predicted"/>